<feature type="domain" description="Flagellar basal body rod protein N-terminal" evidence="2">
    <location>
        <begin position="5"/>
        <end position="35"/>
    </location>
</feature>
<evidence type="ECO:0000259" key="3">
    <source>
        <dbReference type="Pfam" id="PF06429"/>
    </source>
</evidence>
<protein>
    <submittedName>
        <fullName evidence="5">Flagellar hook-basal body protein</fullName>
    </submittedName>
</protein>
<evidence type="ECO:0000259" key="4">
    <source>
        <dbReference type="Pfam" id="PF22692"/>
    </source>
</evidence>
<proteinExistence type="inferred from homology"/>
<organism evidence="5 6">
    <name type="scientific">Ferviditalea candida</name>
    <dbReference type="NCBI Taxonomy" id="3108399"/>
    <lineage>
        <taxon>Bacteria</taxon>
        <taxon>Bacillati</taxon>
        <taxon>Bacillota</taxon>
        <taxon>Bacilli</taxon>
        <taxon>Bacillales</taxon>
        <taxon>Paenibacillaceae</taxon>
        <taxon>Ferviditalea</taxon>
    </lineage>
</organism>
<gene>
    <name evidence="5" type="ORF">VF724_12565</name>
</gene>
<keyword evidence="5" id="KW-0969">Cilium</keyword>
<dbReference type="InterPro" id="IPR001444">
    <property type="entry name" value="Flag_bb_rod_N"/>
</dbReference>
<dbReference type="InterPro" id="IPR010930">
    <property type="entry name" value="Flg_bb/hook_C_dom"/>
</dbReference>
<dbReference type="PANTHER" id="PTHR30435">
    <property type="entry name" value="FLAGELLAR PROTEIN"/>
    <property type="match status" value="1"/>
</dbReference>
<keyword evidence="5" id="KW-0966">Cell projection</keyword>
<feature type="domain" description="Flagellar basal-body/hook protein C-terminal" evidence="3">
    <location>
        <begin position="243"/>
        <end position="287"/>
    </location>
</feature>
<evidence type="ECO:0000313" key="5">
    <source>
        <dbReference type="EMBL" id="MEB3102495.1"/>
    </source>
</evidence>
<reference evidence="5" key="1">
    <citation type="submission" date="2023-12" db="EMBL/GenBank/DDBJ databases">
        <title>Fervidustalea candida gen. nov., sp. nov., a novel member of the family Paenibacillaceae isolated from a geothermal area.</title>
        <authorList>
            <person name="Li W.-J."/>
            <person name="Jiao J.-Y."/>
            <person name="Chen Y."/>
        </authorList>
    </citation>
    <scope>NUCLEOTIDE SEQUENCE</scope>
    <source>
        <strain evidence="5">SYSU GA230002</strain>
    </source>
</reference>
<dbReference type="EMBL" id="JAYJLD010000018">
    <property type="protein sequence ID" value="MEB3102495.1"/>
    <property type="molecule type" value="Genomic_DNA"/>
</dbReference>
<accession>A0ABU5ZN09</accession>
<name>A0ABU5ZN09_9BACL</name>
<keyword evidence="6" id="KW-1185">Reference proteome</keyword>
<dbReference type="Pfam" id="PF22692">
    <property type="entry name" value="LlgE_F_G_D1"/>
    <property type="match status" value="1"/>
</dbReference>
<dbReference type="PANTHER" id="PTHR30435:SF19">
    <property type="entry name" value="FLAGELLAR BASAL-BODY ROD PROTEIN FLGG"/>
    <property type="match status" value="1"/>
</dbReference>
<dbReference type="Pfam" id="PF06429">
    <property type="entry name" value="Flg_bbr_C"/>
    <property type="match status" value="1"/>
</dbReference>
<feature type="domain" description="Flagellar hook protein FlgE/F/G-like D1" evidence="4">
    <location>
        <begin position="126"/>
        <end position="185"/>
    </location>
</feature>
<evidence type="ECO:0000256" key="1">
    <source>
        <dbReference type="ARBA" id="ARBA00009677"/>
    </source>
</evidence>
<comment type="similarity">
    <text evidence="1">Belongs to the flagella basal body rod proteins family.</text>
</comment>
<dbReference type="Pfam" id="PF00460">
    <property type="entry name" value="Flg_bb_rod"/>
    <property type="match status" value="1"/>
</dbReference>
<dbReference type="RefSeq" id="WP_371754618.1">
    <property type="nucleotide sequence ID" value="NZ_JAYJLD010000018.1"/>
</dbReference>
<evidence type="ECO:0000259" key="2">
    <source>
        <dbReference type="Pfam" id="PF00460"/>
    </source>
</evidence>
<keyword evidence="5" id="KW-0282">Flagellum</keyword>
<comment type="caution">
    <text evidence="5">The sequence shown here is derived from an EMBL/GenBank/DDBJ whole genome shotgun (WGS) entry which is preliminary data.</text>
</comment>
<dbReference type="Proteomes" id="UP001310386">
    <property type="component" value="Unassembled WGS sequence"/>
</dbReference>
<dbReference type="SUPFAM" id="SSF117143">
    <property type="entry name" value="Flagellar hook protein flgE"/>
    <property type="match status" value="1"/>
</dbReference>
<sequence>MLRGLYTAAAGMIAEQRRHDTINNNIANLLTPGFKGGNVVNRSFPEMLVSLMNGGEGTSTSSIGRMNTGVLAEENPIQFTQGDLQETGNPMDVAIESDIQVPGMIFDAAGKYVSADGQVTFQPQALFTLLNPDGGQRYTRNGKFTLNEQGELLAANGYKVLGTDGRPIVINPQITQVNVTSEGQLIDGLTNRPIADANGQPLSLLLSRIENPNLLLAEGNGSFLLSDPNTARPVTPQDQVTVRQGYIERSNVDPTQSMAEMMAALRAYEANQKVIQYYDRSLDKAVNEVGRV</sequence>
<dbReference type="InterPro" id="IPR037925">
    <property type="entry name" value="FlgE/F/G-like"/>
</dbReference>
<dbReference type="InterPro" id="IPR053967">
    <property type="entry name" value="LlgE_F_G-like_D1"/>
</dbReference>
<evidence type="ECO:0000313" key="6">
    <source>
        <dbReference type="Proteomes" id="UP001310386"/>
    </source>
</evidence>